<sequence length="560" mass="59921">MAGGSGAEQDRFGGWFGGNKADQVKDAAQQNLPRGLGAEQDRLGGWFGGDKADKVKDAAQKNLPTGSGAEQDRLGGWLGGNKGADVKDAVQEQMPKASGAEQDRFGGWFGGGQADQAKDAVQRRMPSTSGAEQDRYGGHFSGDQADKARDTVNRHLPRTSGAEQDRLGGWFGGDKLPSRAEVERNLPSGSGAEQDRYGGWFGGHKGPSAQDIRDKLPRASGAEQDRYGSHFNIGSERYIGTTTLGLLQHAVLPSFGLHAGLGAIAYGIGCYTDRAEAKDYLWPSGQVANAWWSAIGVPVVYGGLSVSAAWAALTYDQKLLLTGVTAWGARLFYHVASRGVRRGEDDPRYVTAKKQDPGFWNKAAFSMFLPEAVAQTLITLPFVLPFRAPVSSAVSSLSAGPSAISHSLAVFLFVAGFATEVLADYQLEAHTQESGNTSLNREGVWSIVRHPNYLGDALSHLSFSVLASSAGLLHPLAAIGPIVNYIFLRAVGGDKENEASQEARYAKENPPKYQQLQEYKRTKNSFWPSLNEVGNKWLWAIVAAGAGGVALEQSLVNFST</sequence>
<comment type="caution">
    <text evidence="3">The sequence shown here is derived from an EMBL/GenBank/DDBJ whole genome shotgun (WGS) entry which is preliminary data.</text>
</comment>
<gene>
    <name evidence="3" type="ORF">KHLLAP_LOCUS6980</name>
</gene>
<keyword evidence="4" id="KW-1185">Reference proteome</keyword>
<feature type="transmembrane region" description="Helical" evidence="2">
    <location>
        <begin position="404"/>
        <end position="423"/>
    </location>
</feature>
<feature type="transmembrane region" description="Helical" evidence="2">
    <location>
        <begin position="290"/>
        <end position="313"/>
    </location>
</feature>
<evidence type="ECO:0000256" key="2">
    <source>
        <dbReference type="SAM" id="Phobius"/>
    </source>
</evidence>
<evidence type="ECO:0000256" key="1">
    <source>
        <dbReference type="SAM" id="MobiDB-lite"/>
    </source>
</evidence>
<reference evidence="3" key="1">
    <citation type="submission" date="2023-10" db="EMBL/GenBank/DDBJ databases">
        <authorList>
            <person name="Hackl T."/>
        </authorList>
    </citation>
    <scope>NUCLEOTIDE SEQUENCE</scope>
</reference>
<dbReference type="Pfam" id="PF06966">
    <property type="entry name" value="DUF1295"/>
    <property type="match status" value="1"/>
</dbReference>
<name>A0AAI8YJ08_9PEZI</name>
<dbReference type="EMBL" id="CAUWAG010000008">
    <property type="protein sequence ID" value="CAJ2506512.1"/>
    <property type="molecule type" value="Genomic_DNA"/>
</dbReference>
<feature type="compositionally biased region" description="Basic and acidic residues" evidence="1">
    <location>
        <begin position="50"/>
        <end position="59"/>
    </location>
</feature>
<dbReference type="Gene3D" id="1.20.120.1630">
    <property type="match status" value="1"/>
</dbReference>
<dbReference type="AlphaFoldDB" id="A0AAI8YJ08"/>
<keyword evidence="2" id="KW-0812">Transmembrane</keyword>
<dbReference type="Proteomes" id="UP001295740">
    <property type="component" value="Unassembled WGS sequence"/>
</dbReference>
<dbReference type="GO" id="GO:0016020">
    <property type="term" value="C:membrane"/>
    <property type="evidence" value="ECO:0007669"/>
    <property type="project" value="TreeGrafter"/>
</dbReference>
<dbReference type="PANTHER" id="PTHR32251:SF15">
    <property type="entry name" value="3-OXO-5-ALPHA-STEROID 4-DEHYDROGENASE (DUF1295)"/>
    <property type="match status" value="1"/>
</dbReference>
<accession>A0AAI8YJ08</accession>
<protein>
    <submittedName>
        <fullName evidence="3">Uu.00g006420.m01.CDS01</fullName>
    </submittedName>
</protein>
<feature type="region of interest" description="Disordered" evidence="1">
    <location>
        <begin position="1"/>
        <end position="122"/>
    </location>
</feature>
<feature type="transmembrane region" description="Helical" evidence="2">
    <location>
        <begin position="363"/>
        <end position="384"/>
    </location>
</feature>
<proteinExistence type="predicted"/>
<dbReference type="PANTHER" id="PTHR32251">
    <property type="entry name" value="3-OXO-5-ALPHA-STEROID 4-DEHYDROGENASE"/>
    <property type="match status" value="1"/>
</dbReference>
<organism evidence="3 4">
    <name type="scientific">Anthostomella pinea</name>
    <dbReference type="NCBI Taxonomy" id="933095"/>
    <lineage>
        <taxon>Eukaryota</taxon>
        <taxon>Fungi</taxon>
        <taxon>Dikarya</taxon>
        <taxon>Ascomycota</taxon>
        <taxon>Pezizomycotina</taxon>
        <taxon>Sordariomycetes</taxon>
        <taxon>Xylariomycetidae</taxon>
        <taxon>Xylariales</taxon>
        <taxon>Xylariaceae</taxon>
        <taxon>Anthostomella</taxon>
    </lineage>
</organism>
<keyword evidence="2" id="KW-0472">Membrane</keyword>
<evidence type="ECO:0000313" key="3">
    <source>
        <dbReference type="EMBL" id="CAJ2506512.1"/>
    </source>
</evidence>
<dbReference type="InterPro" id="IPR010721">
    <property type="entry name" value="UstE-like"/>
</dbReference>
<evidence type="ECO:0000313" key="4">
    <source>
        <dbReference type="Proteomes" id="UP001295740"/>
    </source>
</evidence>
<keyword evidence="2" id="KW-1133">Transmembrane helix</keyword>